<reference evidence="2 3" key="1">
    <citation type="submission" date="2020-08" db="EMBL/GenBank/DDBJ databases">
        <title>Genome public.</title>
        <authorList>
            <person name="Liu C."/>
            <person name="Sun Q."/>
        </authorList>
    </citation>
    <scope>NUCLEOTIDE SEQUENCE [LARGE SCALE GENOMIC DNA]</scope>
    <source>
        <strain evidence="2 3">NSJ-35</strain>
    </source>
</reference>
<name>A0ABR7EGA8_9FIRM</name>
<accession>A0ABR7EGA8</accession>
<keyword evidence="3" id="KW-1185">Reference proteome</keyword>
<proteinExistence type="predicted"/>
<dbReference type="GO" id="GO:0016787">
    <property type="term" value="F:hydrolase activity"/>
    <property type="evidence" value="ECO:0007669"/>
    <property type="project" value="UniProtKB-KW"/>
</dbReference>
<dbReference type="RefSeq" id="WP_186858261.1">
    <property type="nucleotide sequence ID" value="NZ_JACOON010000005.1"/>
</dbReference>
<dbReference type="InterPro" id="IPR013830">
    <property type="entry name" value="SGNH_hydro"/>
</dbReference>
<evidence type="ECO:0000313" key="2">
    <source>
        <dbReference type="EMBL" id="MBC5648810.1"/>
    </source>
</evidence>
<organism evidence="2 3">
    <name type="scientific">Christensenella tenuis</name>
    <dbReference type="NCBI Taxonomy" id="2763033"/>
    <lineage>
        <taxon>Bacteria</taxon>
        <taxon>Bacillati</taxon>
        <taxon>Bacillota</taxon>
        <taxon>Clostridia</taxon>
        <taxon>Christensenellales</taxon>
        <taxon>Christensenellaceae</taxon>
        <taxon>Christensenella</taxon>
    </lineage>
</organism>
<dbReference type="Pfam" id="PF13472">
    <property type="entry name" value="Lipase_GDSL_2"/>
    <property type="match status" value="1"/>
</dbReference>
<gene>
    <name evidence="2" type="ORF">H8S18_10725</name>
</gene>
<evidence type="ECO:0000259" key="1">
    <source>
        <dbReference type="Pfam" id="PF13472"/>
    </source>
</evidence>
<protein>
    <submittedName>
        <fullName evidence="2">SGNH/GDSL hydrolase family protein</fullName>
    </submittedName>
</protein>
<dbReference type="EMBL" id="JACOON010000005">
    <property type="protein sequence ID" value="MBC5648810.1"/>
    <property type="molecule type" value="Genomic_DNA"/>
</dbReference>
<sequence length="226" mass="25095">MRKTIVCFGDSNTWGFAPELQPEDESYFGRYPEGVRWTSVLQEMLGTGYRIIEEGLNARTSIWDDVTWPDRNGLTYLRPCLNTHAPVDLVILMLGTNDLKVRISGYTPEIARAAGVLVKAIQSGNDGPEGNAPKVLLVSPILVGEELETAAPDIYDELGRENARKNSKEFAKYFQAQAAQCNCYFLDAAKYAEPGPVDALHLDAANHRKLAVAFAEKVREIFQESI</sequence>
<keyword evidence="2" id="KW-0378">Hydrolase</keyword>
<evidence type="ECO:0000313" key="3">
    <source>
        <dbReference type="Proteomes" id="UP000606889"/>
    </source>
</evidence>
<dbReference type="Gene3D" id="3.40.50.1110">
    <property type="entry name" value="SGNH hydrolase"/>
    <property type="match status" value="1"/>
</dbReference>
<dbReference type="InterPro" id="IPR036514">
    <property type="entry name" value="SGNH_hydro_sf"/>
</dbReference>
<dbReference type="CDD" id="cd01839">
    <property type="entry name" value="SGNH_arylesterase_like"/>
    <property type="match status" value="1"/>
</dbReference>
<dbReference type="SUPFAM" id="SSF52266">
    <property type="entry name" value="SGNH hydrolase"/>
    <property type="match status" value="1"/>
</dbReference>
<feature type="domain" description="SGNH hydrolase-type esterase" evidence="1">
    <location>
        <begin position="7"/>
        <end position="208"/>
    </location>
</feature>
<dbReference type="Proteomes" id="UP000606889">
    <property type="component" value="Unassembled WGS sequence"/>
</dbReference>
<comment type="caution">
    <text evidence="2">The sequence shown here is derived from an EMBL/GenBank/DDBJ whole genome shotgun (WGS) entry which is preliminary data.</text>
</comment>